<dbReference type="GO" id="GO:0016746">
    <property type="term" value="F:acyltransferase activity"/>
    <property type="evidence" value="ECO:0007669"/>
    <property type="project" value="UniProtKB-KW"/>
</dbReference>
<dbReference type="eggNOG" id="COG0388">
    <property type="taxonomic scope" value="Bacteria"/>
</dbReference>
<dbReference type="CDD" id="cd07583">
    <property type="entry name" value="nitrilase_5"/>
    <property type="match status" value="1"/>
</dbReference>
<dbReference type="HOGENOM" id="CLU_030130_3_1_0"/>
<accession>E3D0M4</accession>
<evidence type="ECO:0000313" key="3">
    <source>
        <dbReference type="EMBL" id="EFQ23845.1"/>
    </source>
</evidence>
<dbReference type="OrthoDB" id="9811121at2"/>
<keyword evidence="3" id="KW-0012">Acyltransferase</keyword>
<dbReference type="AlphaFoldDB" id="E3D0M4"/>
<dbReference type="PANTHER" id="PTHR23088:SF27">
    <property type="entry name" value="DEAMINATED GLUTATHIONE AMIDASE"/>
    <property type="match status" value="1"/>
</dbReference>
<dbReference type="InterPro" id="IPR036526">
    <property type="entry name" value="C-N_Hydrolase_sf"/>
</dbReference>
<sequence>MKTLRVALLQLDVAWGNPQANRAKVRRALDGLAPCDLAILPELWSGSYDNPRMEALAEESPACLEEVATWCRDTGSWALAGTLPWRTPEGLANRAFLLDEAGGVRGTYDKVHLFPLLAEPEHFIPGKAPLLASLRGVRFAAAVCYDIRFPEFLRRMALEGAEVIGVCAEWPLSRIDAWRTLLRARAMENQLFVVGVNRAGWGGTDLYGGHSLVVAPDGTVLYEAGEEEEIGTADLELSLVPRTRKALPAFRDRRPDLYGFLGENREREDTSVAPGEEETEIC</sequence>
<reference evidence="3 4" key="1">
    <citation type="journal article" date="2010" name="Stand. Genomic Sci.">
        <title>Non-contiguous finished genome sequence of Aminomonas paucivorans type strain (GLU-3).</title>
        <authorList>
            <person name="Pitluck S."/>
            <person name="Yasawong M."/>
            <person name="Held B."/>
            <person name="Lapidus A."/>
            <person name="Nolan M."/>
            <person name="Copeland A."/>
            <person name="Lucas S."/>
            <person name="Del Rio T.G."/>
            <person name="Tice H."/>
            <person name="Cheng J.F."/>
            <person name="Chertkov O."/>
            <person name="Goodwin L."/>
            <person name="Tapia R."/>
            <person name="Han C."/>
            <person name="Liolios K."/>
            <person name="Ivanova N."/>
            <person name="Mavromatis K."/>
            <person name="Ovchinnikova G."/>
            <person name="Pati A."/>
            <person name="Chen A."/>
            <person name="Palaniappan K."/>
            <person name="Land M."/>
            <person name="Hauser L."/>
            <person name="Chang Y.J."/>
            <person name="Jeffries C.D."/>
            <person name="Pukall R."/>
            <person name="Spring S."/>
            <person name="Rohde M."/>
            <person name="Sikorski J."/>
            <person name="Goker M."/>
            <person name="Woyke T."/>
            <person name="Bristow J."/>
            <person name="Eisen J.A."/>
            <person name="Markowitz V."/>
            <person name="Hugenholtz P."/>
            <person name="Kyrpides N.C."/>
            <person name="Klenk H.P."/>
        </authorList>
    </citation>
    <scope>NUCLEOTIDE SEQUENCE [LARGE SCALE GENOMIC DNA]</scope>
    <source>
        <strain evidence="3 4">DSM 12260</strain>
    </source>
</reference>
<dbReference type="Pfam" id="PF00795">
    <property type="entry name" value="CN_hydrolase"/>
    <property type="match status" value="1"/>
</dbReference>
<feature type="domain" description="CN hydrolase" evidence="2">
    <location>
        <begin position="4"/>
        <end position="237"/>
    </location>
</feature>
<keyword evidence="3" id="KW-0449">Lipoprotein</keyword>
<dbReference type="InterPro" id="IPR003010">
    <property type="entry name" value="C-N_Hydrolase"/>
</dbReference>
<protein>
    <submittedName>
        <fullName evidence="3">Nitrilase/cyanide hydratase and apolipoprotein N-acyltransferase</fullName>
    </submittedName>
</protein>
<keyword evidence="3" id="KW-0808">Transferase</keyword>
<comment type="similarity">
    <text evidence="1">Belongs to the carbon-nitrogen hydrolase superfamily. NIT1/NIT2 family.</text>
</comment>
<keyword evidence="4" id="KW-1185">Reference proteome</keyword>
<proteinExistence type="inferred from homology"/>
<dbReference type="PROSITE" id="PS50263">
    <property type="entry name" value="CN_HYDROLASE"/>
    <property type="match status" value="1"/>
</dbReference>
<dbReference type="PANTHER" id="PTHR23088">
    <property type="entry name" value="NITRILASE-RELATED"/>
    <property type="match status" value="1"/>
</dbReference>
<dbReference type="Gene3D" id="3.60.110.10">
    <property type="entry name" value="Carbon-nitrogen hydrolase"/>
    <property type="match status" value="1"/>
</dbReference>
<evidence type="ECO:0000259" key="2">
    <source>
        <dbReference type="PROSITE" id="PS50263"/>
    </source>
</evidence>
<dbReference type="Proteomes" id="UP000005096">
    <property type="component" value="Chromosome"/>
</dbReference>
<dbReference type="InterPro" id="IPR001110">
    <property type="entry name" value="UPF0012_CS"/>
</dbReference>
<dbReference type="EMBL" id="CM001022">
    <property type="protein sequence ID" value="EFQ23845.1"/>
    <property type="molecule type" value="Genomic_DNA"/>
</dbReference>
<dbReference type="SUPFAM" id="SSF56317">
    <property type="entry name" value="Carbon-nitrogen hydrolase"/>
    <property type="match status" value="1"/>
</dbReference>
<dbReference type="RefSeq" id="WP_006301049.1">
    <property type="nucleotide sequence ID" value="NZ_CM001022.1"/>
</dbReference>
<evidence type="ECO:0000313" key="4">
    <source>
        <dbReference type="Proteomes" id="UP000005096"/>
    </source>
</evidence>
<name>E3D0M4_9BACT</name>
<dbReference type="PROSITE" id="PS01227">
    <property type="entry name" value="UPF0012"/>
    <property type="match status" value="1"/>
</dbReference>
<evidence type="ECO:0000256" key="1">
    <source>
        <dbReference type="ARBA" id="ARBA00010613"/>
    </source>
</evidence>
<gene>
    <name evidence="3" type="ORF">Apau_1426</name>
</gene>
<dbReference type="STRING" id="584708.Apau_1426"/>
<organism evidence="3 4">
    <name type="scientific">Aminomonas paucivorans DSM 12260</name>
    <dbReference type="NCBI Taxonomy" id="584708"/>
    <lineage>
        <taxon>Bacteria</taxon>
        <taxon>Thermotogati</taxon>
        <taxon>Synergistota</taxon>
        <taxon>Synergistia</taxon>
        <taxon>Synergistales</taxon>
        <taxon>Synergistaceae</taxon>
        <taxon>Aminomonas</taxon>
    </lineage>
</organism>
<dbReference type="PaxDb" id="584708-Apau_1426"/>